<proteinExistence type="inferred from homology"/>
<protein>
    <submittedName>
        <fullName evidence="4">Uncharacterized protein</fullName>
    </submittedName>
</protein>
<keyword evidence="2" id="KW-0808">Transferase</keyword>
<keyword evidence="5" id="KW-1185">Reference proteome</keyword>
<dbReference type="Gene3D" id="3.30.559.10">
    <property type="entry name" value="Chloramphenicol acetyltransferase-like domain"/>
    <property type="match status" value="2"/>
</dbReference>
<dbReference type="PANTHER" id="PTHR31623:SF124">
    <property type="entry name" value="VINORINE SYNTHASE-RELATED"/>
    <property type="match status" value="1"/>
</dbReference>
<dbReference type="Proteomes" id="UP000006729">
    <property type="component" value="Chromosome 6"/>
</dbReference>
<dbReference type="AlphaFoldDB" id="A0A2K1ZW87"/>
<comment type="similarity">
    <text evidence="1">Belongs to the plant acyltransferase family.</text>
</comment>
<dbReference type="GO" id="GO:0016746">
    <property type="term" value="F:acyltransferase activity"/>
    <property type="evidence" value="ECO:0007669"/>
    <property type="project" value="UniProtKB-KW"/>
</dbReference>
<accession>A0A2K1ZW87</accession>
<evidence type="ECO:0000313" key="4">
    <source>
        <dbReference type="EMBL" id="PNT29549.1"/>
    </source>
</evidence>
<keyword evidence="3" id="KW-0012">Acyltransferase</keyword>
<dbReference type="InParanoid" id="A0A2K1ZW87"/>
<evidence type="ECO:0000313" key="5">
    <source>
        <dbReference type="Proteomes" id="UP000006729"/>
    </source>
</evidence>
<gene>
    <name evidence="4" type="ORF">POPTR_006G036100</name>
</gene>
<evidence type="ECO:0000256" key="2">
    <source>
        <dbReference type="ARBA" id="ARBA00022679"/>
    </source>
</evidence>
<name>A0A2K1ZW87_POPTR</name>
<dbReference type="EMBL" id="CM009295">
    <property type="protein sequence ID" value="PNT29549.1"/>
    <property type="molecule type" value="Genomic_DNA"/>
</dbReference>
<dbReference type="InterPro" id="IPR023213">
    <property type="entry name" value="CAT-like_dom_sf"/>
</dbReference>
<dbReference type="Pfam" id="PF02458">
    <property type="entry name" value="Transferase"/>
    <property type="match status" value="1"/>
</dbReference>
<sequence length="439" mass="48689">MKVQILSRKLIAPSSPTPPNLKNLKISCFDQLAPPTYVPCVFYYPANGEDHGGNNVERSKKIEKSLAETLALFYPLGGRYIEENLSIECSDEGAEYLEARVSGSLSQLLEREEFKTEMWSRLVPRVLQPENSPLVTIQINMFECGGLAIGTCVAHRIADAYTVGTFINTWATACRIGIEKVHCRPSFPFGSLFPPKNIPAITSVDDVISVRAVKKVVRKSFVFKGETISRLKEIATAFDSNQLLKYQPTRVEVVTGLIWMVLIRVARAIHGHLRPSVFGLTVNMRGKTTLTMPGYACGNFINLVIAQFVPDDESKIELHDCVNRVHDAIRSAVEDCAKASSGDELFSLMIKKMREGDEAWRKSEIDAYIVNSWCRLPWYETDFGWGKPSWVHGVDAATSPGTVTLMDTEDGGGIEAFLGLDESSTLLFQQNLDVALTGN</sequence>
<dbReference type="PANTHER" id="PTHR31623">
    <property type="entry name" value="F21J9.9"/>
    <property type="match status" value="1"/>
</dbReference>
<evidence type="ECO:0000256" key="3">
    <source>
        <dbReference type="ARBA" id="ARBA00023315"/>
    </source>
</evidence>
<organism evidence="4 5">
    <name type="scientific">Populus trichocarpa</name>
    <name type="common">Western balsam poplar</name>
    <name type="synonym">Populus balsamifera subsp. trichocarpa</name>
    <dbReference type="NCBI Taxonomy" id="3694"/>
    <lineage>
        <taxon>Eukaryota</taxon>
        <taxon>Viridiplantae</taxon>
        <taxon>Streptophyta</taxon>
        <taxon>Embryophyta</taxon>
        <taxon>Tracheophyta</taxon>
        <taxon>Spermatophyta</taxon>
        <taxon>Magnoliopsida</taxon>
        <taxon>eudicotyledons</taxon>
        <taxon>Gunneridae</taxon>
        <taxon>Pentapetalae</taxon>
        <taxon>rosids</taxon>
        <taxon>fabids</taxon>
        <taxon>Malpighiales</taxon>
        <taxon>Salicaceae</taxon>
        <taxon>Saliceae</taxon>
        <taxon>Populus</taxon>
    </lineage>
</organism>
<reference evidence="4 5" key="1">
    <citation type="journal article" date="2006" name="Science">
        <title>The genome of black cottonwood, Populus trichocarpa (Torr. &amp; Gray).</title>
        <authorList>
            <person name="Tuskan G.A."/>
            <person name="Difazio S."/>
            <person name="Jansson S."/>
            <person name="Bohlmann J."/>
            <person name="Grigoriev I."/>
            <person name="Hellsten U."/>
            <person name="Putnam N."/>
            <person name="Ralph S."/>
            <person name="Rombauts S."/>
            <person name="Salamov A."/>
            <person name="Schein J."/>
            <person name="Sterck L."/>
            <person name="Aerts A."/>
            <person name="Bhalerao R.R."/>
            <person name="Bhalerao R.P."/>
            <person name="Blaudez D."/>
            <person name="Boerjan W."/>
            <person name="Brun A."/>
            <person name="Brunner A."/>
            <person name="Busov V."/>
            <person name="Campbell M."/>
            <person name="Carlson J."/>
            <person name="Chalot M."/>
            <person name="Chapman J."/>
            <person name="Chen G.L."/>
            <person name="Cooper D."/>
            <person name="Coutinho P.M."/>
            <person name="Couturier J."/>
            <person name="Covert S."/>
            <person name="Cronk Q."/>
            <person name="Cunningham R."/>
            <person name="Davis J."/>
            <person name="Degroeve S."/>
            <person name="Dejardin A."/>
            <person name="Depamphilis C."/>
            <person name="Detter J."/>
            <person name="Dirks B."/>
            <person name="Dubchak I."/>
            <person name="Duplessis S."/>
            <person name="Ehlting J."/>
            <person name="Ellis B."/>
            <person name="Gendler K."/>
            <person name="Goodstein D."/>
            <person name="Gribskov M."/>
            <person name="Grimwood J."/>
            <person name="Groover A."/>
            <person name="Gunter L."/>
            <person name="Hamberger B."/>
            <person name="Heinze B."/>
            <person name="Helariutta Y."/>
            <person name="Henrissat B."/>
            <person name="Holligan D."/>
            <person name="Holt R."/>
            <person name="Huang W."/>
            <person name="Islam-Faridi N."/>
            <person name="Jones S."/>
            <person name="Jones-Rhoades M."/>
            <person name="Jorgensen R."/>
            <person name="Joshi C."/>
            <person name="Kangasjarvi J."/>
            <person name="Karlsson J."/>
            <person name="Kelleher C."/>
            <person name="Kirkpatrick R."/>
            <person name="Kirst M."/>
            <person name="Kohler A."/>
            <person name="Kalluri U."/>
            <person name="Larimer F."/>
            <person name="Leebens-Mack J."/>
            <person name="Leple J.C."/>
            <person name="Locascio P."/>
            <person name="Lou Y."/>
            <person name="Lucas S."/>
            <person name="Martin F."/>
            <person name="Montanini B."/>
            <person name="Napoli C."/>
            <person name="Nelson D.R."/>
            <person name="Nelson C."/>
            <person name="Nieminen K."/>
            <person name="Nilsson O."/>
            <person name="Pereda V."/>
            <person name="Peter G."/>
            <person name="Philippe R."/>
            <person name="Pilate G."/>
            <person name="Poliakov A."/>
            <person name="Razumovskaya J."/>
            <person name="Richardson P."/>
            <person name="Rinaldi C."/>
            <person name="Ritland K."/>
            <person name="Rouze P."/>
            <person name="Ryaboy D."/>
            <person name="Schmutz J."/>
            <person name="Schrader J."/>
            <person name="Segerman B."/>
            <person name="Shin H."/>
            <person name="Siddiqui A."/>
            <person name="Sterky F."/>
            <person name="Terry A."/>
            <person name="Tsai C.J."/>
            <person name="Uberbacher E."/>
            <person name="Unneberg P."/>
            <person name="Vahala J."/>
            <person name="Wall K."/>
            <person name="Wessler S."/>
            <person name="Yang G."/>
            <person name="Yin T."/>
            <person name="Douglas C."/>
            <person name="Marra M."/>
            <person name="Sandberg G."/>
            <person name="Van de Peer Y."/>
            <person name="Rokhsar D."/>
        </authorList>
    </citation>
    <scope>NUCLEOTIDE SEQUENCE [LARGE SCALE GENOMIC DNA]</scope>
    <source>
        <strain evidence="5">cv. Nisqually</strain>
    </source>
</reference>
<evidence type="ECO:0000256" key="1">
    <source>
        <dbReference type="ARBA" id="ARBA00009861"/>
    </source>
</evidence>